<dbReference type="Pfam" id="PF07238">
    <property type="entry name" value="PilZ"/>
    <property type="match status" value="1"/>
</dbReference>
<dbReference type="Proteomes" id="UP000838686">
    <property type="component" value="Unassembled WGS sequence"/>
</dbReference>
<dbReference type="SUPFAM" id="SSF141371">
    <property type="entry name" value="PilZ domain-like"/>
    <property type="match status" value="1"/>
</dbReference>
<evidence type="ECO:0000313" key="4">
    <source>
        <dbReference type="Proteomes" id="UP000838686"/>
    </source>
</evidence>
<organism evidence="3 4">
    <name type="scientific">Paenibacillus plantiphilus</name>
    <dbReference type="NCBI Taxonomy" id="2905650"/>
    <lineage>
        <taxon>Bacteria</taxon>
        <taxon>Bacillati</taxon>
        <taxon>Bacillota</taxon>
        <taxon>Bacilli</taxon>
        <taxon>Bacillales</taxon>
        <taxon>Paenibacillaceae</taxon>
        <taxon>Paenibacillus</taxon>
    </lineage>
</organism>
<keyword evidence="4" id="KW-1185">Reference proteome</keyword>
<evidence type="ECO:0000259" key="1">
    <source>
        <dbReference type="Pfam" id="PF07238"/>
    </source>
</evidence>
<evidence type="ECO:0000259" key="2">
    <source>
        <dbReference type="Pfam" id="PF12945"/>
    </source>
</evidence>
<dbReference type="InterPro" id="IPR009926">
    <property type="entry name" value="T3SS_YcgR_PilZN"/>
</dbReference>
<name>A0ABN8GYX8_9BACL</name>
<sequence length="217" mass="25137">MLPKVKHFLFLQVASSDEEEAAMEYKSRVEDEHEDELLIDVPIIEGTGKYKRLFLGDELSIYFVSGDGVKHYFNSHVLGFKDDVVKLIRIRKPQLDAITSVQRRSFLRVAAELEIAIRMSSHVRFIGMTDDVGGGGISFLCDKRWPLKTSQELDCWLLIPYRNGTVEHAQFKAEIVRVKDMETGRNQVMAKFASISDSERQKIIRFCFERQLDYRKK</sequence>
<comment type="caution">
    <text evidence="3">The sequence shown here is derived from an EMBL/GenBank/DDBJ whole genome shotgun (WGS) entry which is preliminary data.</text>
</comment>
<accession>A0ABN8GYX8</accession>
<feature type="domain" description="Type III secretion system flagellar brake protein YcgR PilZN" evidence="2">
    <location>
        <begin position="10"/>
        <end position="93"/>
    </location>
</feature>
<dbReference type="Pfam" id="PF12945">
    <property type="entry name" value="PilZNR"/>
    <property type="match status" value="1"/>
</dbReference>
<gene>
    <name evidence="3" type="primary">ypfA</name>
    <name evidence="3" type="ORF">PAECIP111893_04710</name>
</gene>
<dbReference type="EMBL" id="CAKMMF010000035">
    <property type="protein sequence ID" value="CAH1221367.1"/>
    <property type="molecule type" value="Genomic_DNA"/>
</dbReference>
<feature type="domain" description="PilZ" evidence="1">
    <location>
        <begin position="102"/>
        <end position="209"/>
    </location>
</feature>
<protein>
    <recommendedName>
        <fullName evidence="5">Glycosyl transferase</fullName>
    </recommendedName>
</protein>
<proteinExistence type="predicted"/>
<dbReference type="Gene3D" id="2.40.10.220">
    <property type="entry name" value="predicted glycosyltransferase like domains"/>
    <property type="match status" value="1"/>
</dbReference>
<dbReference type="InterPro" id="IPR009875">
    <property type="entry name" value="PilZ_domain"/>
</dbReference>
<evidence type="ECO:0008006" key="5">
    <source>
        <dbReference type="Google" id="ProtNLM"/>
    </source>
</evidence>
<reference evidence="3" key="1">
    <citation type="submission" date="2022-01" db="EMBL/GenBank/DDBJ databases">
        <authorList>
            <person name="Criscuolo A."/>
        </authorList>
    </citation>
    <scope>NUCLEOTIDE SEQUENCE</scope>
    <source>
        <strain evidence="3">CIP111893</strain>
    </source>
</reference>
<dbReference type="RefSeq" id="WP_236345305.1">
    <property type="nucleotide sequence ID" value="NZ_CAKMMF010000035.1"/>
</dbReference>
<evidence type="ECO:0000313" key="3">
    <source>
        <dbReference type="EMBL" id="CAH1221367.1"/>
    </source>
</evidence>